<evidence type="ECO:0000259" key="12">
    <source>
        <dbReference type="Pfam" id="PF05430"/>
    </source>
</evidence>
<dbReference type="SUPFAM" id="SSF54373">
    <property type="entry name" value="FAD-linked reductases, C-terminal domain"/>
    <property type="match status" value="1"/>
</dbReference>
<comment type="subcellular location">
    <subcellularLocation>
        <location evidence="10">Cytoplasm</location>
    </subcellularLocation>
</comment>
<dbReference type="EC" id="1.5.-.-" evidence="10"/>
<dbReference type="GO" id="GO:0004808">
    <property type="term" value="F:tRNA (5-methylaminomethyl-2-thiouridylate)(34)-methyltransferase activity"/>
    <property type="evidence" value="ECO:0007669"/>
    <property type="project" value="UniProtKB-EC"/>
</dbReference>
<feature type="domain" description="FAD dependent oxidoreductase" evidence="11">
    <location>
        <begin position="249"/>
        <end position="597"/>
    </location>
</feature>
<dbReference type="Gene3D" id="3.40.50.150">
    <property type="entry name" value="Vaccinia Virus protein VP39"/>
    <property type="match status" value="1"/>
</dbReference>
<comment type="similarity">
    <text evidence="10">In the C-terminal section; belongs to the DAO family.</text>
</comment>
<evidence type="ECO:0000313" key="13">
    <source>
        <dbReference type="EMBL" id="MEJ8809525.1"/>
    </source>
</evidence>
<comment type="function">
    <text evidence="10">Catalyzes the last two steps in the biosynthesis of 5-methylaminomethyl-2-thiouridine (mnm(5)s(2)U) at the wobble position (U34) in tRNA. Catalyzes the FAD-dependent demodification of cmnm(5)s(2)U34 to nm(5)s(2)U34, followed by the transfer of a methyl group from S-adenosyl-L-methionine to nm(5)s(2)U34, to form mnm(5)s(2)U34.</text>
</comment>
<proteinExistence type="inferred from homology"/>
<protein>
    <recommendedName>
        <fullName evidence="10">tRNA 5-methylaminomethyl-2-thiouridine biosynthesis bifunctional protein MnmC</fullName>
        <shortName evidence="10">tRNA mnm(5)s(2)U biosynthesis bifunctional protein</shortName>
    </recommendedName>
    <domain>
        <recommendedName>
            <fullName evidence="10">tRNA (mnm(5)s(2)U34)-methyltransferase</fullName>
            <ecNumber evidence="10">2.1.1.61</ecNumber>
        </recommendedName>
    </domain>
    <domain>
        <recommendedName>
            <fullName evidence="10">FAD-dependent cmnm(5)s(2)U34 oxidoreductase</fullName>
            <ecNumber evidence="10">1.5.-.-</ecNumber>
        </recommendedName>
    </domain>
</protein>
<dbReference type="EMBL" id="JBBKZU010000001">
    <property type="protein sequence ID" value="MEJ8809525.1"/>
    <property type="molecule type" value="Genomic_DNA"/>
</dbReference>
<evidence type="ECO:0000313" key="14">
    <source>
        <dbReference type="Proteomes" id="UP001365846"/>
    </source>
</evidence>
<accession>A0ABU8V915</accession>
<evidence type="ECO:0000256" key="6">
    <source>
        <dbReference type="ARBA" id="ARBA00022694"/>
    </source>
</evidence>
<evidence type="ECO:0000256" key="7">
    <source>
        <dbReference type="ARBA" id="ARBA00022827"/>
    </source>
</evidence>
<dbReference type="SUPFAM" id="SSF51905">
    <property type="entry name" value="FAD/NAD(P)-binding domain"/>
    <property type="match status" value="1"/>
</dbReference>
<dbReference type="InterPro" id="IPR047785">
    <property type="entry name" value="tRNA_MNMC2"/>
</dbReference>
<feature type="region of interest" description="FAD-dependent cmnm(5)s(2)U34 oxidoreductase" evidence="10">
    <location>
        <begin position="252"/>
        <end position="630"/>
    </location>
</feature>
<dbReference type="Pfam" id="PF05430">
    <property type="entry name" value="Methyltransf_30"/>
    <property type="match status" value="1"/>
</dbReference>
<dbReference type="EC" id="2.1.1.61" evidence="10"/>
<evidence type="ECO:0000256" key="4">
    <source>
        <dbReference type="ARBA" id="ARBA00022679"/>
    </source>
</evidence>
<keyword evidence="4 10" id="KW-0808">Transferase</keyword>
<dbReference type="InterPro" id="IPR008471">
    <property type="entry name" value="MnmC-like_methylTransf"/>
</dbReference>
<keyword evidence="5 10" id="KW-0949">S-adenosyl-L-methionine</keyword>
<feature type="domain" description="MnmC-like methyltransferase" evidence="12">
    <location>
        <begin position="106"/>
        <end position="226"/>
    </location>
</feature>
<keyword evidence="2 10" id="KW-0489">Methyltransferase</keyword>
<evidence type="ECO:0000256" key="5">
    <source>
        <dbReference type="ARBA" id="ARBA00022691"/>
    </source>
</evidence>
<dbReference type="NCBIfam" id="TIGR03197">
    <property type="entry name" value="MnmC_Cterm"/>
    <property type="match status" value="1"/>
</dbReference>
<keyword evidence="6 10" id="KW-0819">tRNA processing</keyword>
<evidence type="ECO:0000256" key="1">
    <source>
        <dbReference type="ARBA" id="ARBA00022490"/>
    </source>
</evidence>
<dbReference type="InterPro" id="IPR017610">
    <property type="entry name" value="tRNA_S-uridine_synth_MnmC_C"/>
</dbReference>
<sequence>MAEPVEWRADGIPRSPRFDDIYHSESGAAAQARHVFLGGCGLPAAWSGKPQWRVLETGFGFGLNFLTTWQAWRADPNRCRLLHFVSIEAYPVSREDLLRAAAASPELLALAEELAAQWHGLLPGFQRLWLDEGQVLLTLCVGDVQPMLRAQRFEADSIYLDGFSPQRNPQMWSAETLKSVSRFARRGTRIATWTIARAVRDALAQCGFQVEKTPGLPPKRDCLQGIYDPAWELRRRDPSPEEIAQPGHCVVIGAGLAGAAVASSLARRGWRVTVLEASAQPATGASGLPVGVLAPHVSPDDALLSRLTRAGIRATWPQLEQWLVEGRDWGATGVVERRAPGDARLPRSWTAEGPNESWHATPEQLRALGVPDDADAIRHARAGWVRPASLVRAWLAQPGIRVMTGARVVRIEPSPAPSDGAPRWAVHGENDRRLAEADRVVLAAGIDSRGFAPALPLQPVRGQVAWGVTDPDALLPAVPLNGDGHLVAHVPDAGGELWLTGATFDRDSDDRTLRAEDNAINLEKLRRLHPHAAARLFPAFESGRAHAWAGVRCASADRRPLVGPLQAGAERGPWVCTALGSRGMTFAALCAELLAARWHGEPLPLPARLAGALDTRRAWPAEAQRLASAM</sequence>
<keyword evidence="3 10" id="KW-0285">Flavoprotein</keyword>
<dbReference type="Proteomes" id="UP001365846">
    <property type="component" value="Unassembled WGS sequence"/>
</dbReference>
<keyword evidence="1 10" id="KW-0963">Cytoplasm</keyword>
<dbReference type="Gene3D" id="3.50.50.60">
    <property type="entry name" value="FAD/NAD(P)-binding domain"/>
    <property type="match status" value="1"/>
</dbReference>
<dbReference type="InterPro" id="IPR023032">
    <property type="entry name" value="tRNA_MAMT_biosynth_bifunc_MnmC"/>
</dbReference>
<dbReference type="PANTHER" id="PTHR13847">
    <property type="entry name" value="SARCOSINE DEHYDROGENASE-RELATED"/>
    <property type="match status" value="1"/>
</dbReference>
<comment type="cofactor">
    <cofactor evidence="10">
        <name>FAD</name>
        <dbReference type="ChEBI" id="CHEBI:57692"/>
    </cofactor>
</comment>
<keyword evidence="14" id="KW-1185">Reference proteome</keyword>
<dbReference type="GO" id="GO:0032259">
    <property type="term" value="P:methylation"/>
    <property type="evidence" value="ECO:0007669"/>
    <property type="project" value="UniProtKB-KW"/>
</dbReference>
<keyword evidence="9 10" id="KW-0511">Multifunctional enzyme</keyword>
<organism evidence="13 14">
    <name type="scientific">Variovorax ureilyticus</name>
    <dbReference type="NCBI Taxonomy" id="1836198"/>
    <lineage>
        <taxon>Bacteria</taxon>
        <taxon>Pseudomonadati</taxon>
        <taxon>Pseudomonadota</taxon>
        <taxon>Betaproteobacteria</taxon>
        <taxon>Burkholderiales</taxon>
        <taxon>Comamonadaceae</taxon>
        <taxon>Variovorax</taxon>
    </lineage>
</organism>
<evidence type="ECO:0000256" key="8">
    <source>
        <dbReference type="ARBA" id="ARBA00023002"/>
    </source>
</evidence>
<reference evidence="13 14" key="1">
    <citation type="submission" date="2024-03" db="EMBL/GenBank/DDBJ databases">
        <title>Novel species of the genus Variovorax.</title>
        <authorList>
            <person name="Liu Q."/>
            <person name="Xin Y.-H."/>
        </authorList>
    </citation>
    <scope>NUCLEOTIDE SEQUENCE [LARGE SCALE GENOMIC DNA]</scope>
    <source>
        <strain evidence="13 14">KACC 18899</strain>
    </source>
</reference>
<evidence type="ECO:0000256" key="2">
    <source>
        <dbReference type="ARBA" id="ARBA00022603"/>
    </source>
</evidence>
<comment type="similarity">
    <text evidence="10">In the N-terminal section; belongs to the methyltransferase superfamily. tRNA (mnm(5)s(2)U34)-methyltransferase family.</text>
</comment>
<evidence type="ECO:0000256" key="10">
    <source>
        <dbReference type="HAMAP-Rule" id="MF_01102"/>
    </source>
</evidence>
<dbReference type="RefSeq" id="WP_340354870.1">
    <property type="nucleotide sequence ID" value="NZ_JBBKZU010000001.1"/>
</dbReference>
<dbReference type="InterPro" id="IPR036188">
    <property type="entry name" value="FAD/NAD-bd_sf"/>
</dbReference>
<keyword evidence="7 10" id="KW-0274">FAD</keyword>
<dbReference type="InterPro" id="IPR006076">
    <property type="entry name" value="FAD-dep_OxRdtase"/>
</dbReference>
<dbReference type="NCBIfam" id="NF033855">
    <property type="entry name" value="tRNA_MNMC2"/>
    <property type="match status" value="1"/>
</dbReference>
<dbReference type="PANTHER" id="PTHR13847:SF283">
    <property type="entry name" value="TRNA 5-METHYLAMINOMETHYL-2-THIOURIDINE BIOSYNTHESIS BIFUNCTIONAL PROTEIN MNMC"/>
    <property type="match status" value="1"/>
</dbReference>
<comment type="caution">
    <text evidence="13">The sequence shown here is derived from an EMBL/GenBank/DDBJ whole genome shotgun (WGS) entry which is preliminary data.</text>
</comment>
<name>A0ABU8V915_9BURK</name>
<evidence type="ECO:0000259" key="11">
    <source>
        <dbReference type="Pfam" id="PF01266"/>
    </source>
</evidence>
<evidence type="ECO:0000256" key="3">
    <source>
        <dbReference type="ARBA" id="ARBA00022630"/>
    </source>
</evidence>
<dbReference type="Pfam" id="PF01266">
    <property type="entry name" value="DAO"/>
    <property type="match status" value="1"/>
</dbReference>
<feature type="region of interest" description="tRNA (mnm(5)s(2)U34)-methyltransferase" evidence="10">
    <location>
        <begin position="1"/>
        <end position="228"/>
    </location>
</feature>
<dbReference type="Gene3D" id="3.30.9.10">
    <property type="entry name" value="D-Amino Acid Oxidase, subunit A, domain 2"/>
    <property type="match status" value="1"/>
</dbReference>
<gene>
    <name evidence="10 13" type="primary">mnmC</name>
    <name evidence="13" type="ORF">WKW77_00500</name>
</gene>
<comment type="catalytic activity">
    <reaction evidence="10">
        <text>5-aminomethyl-2-thiouridine(34) in tRNA + S-adenosyl-L-methionine = 5-methylaminomethyl-2-thiouridine(34) in tRNA + S-adenosyl-L-homocysteine + H(+)</text>
        <dbReference type="Rhea" id="RHEA:19569"/>
        <dbReference type="Rhea" id="RHEA-COMP:10195"/>
        <dbReference type="Rhea" id="RHEA-COMP:10197"/>
        <dbReference type="ChEBI" id="CHEBI:15378"/>
        <dbReference type="ChEBI" id="CHEBI:57856"/>
        <dbReference type="ChEBI" id="CHEBI:59789"/>
        <dbReference type="ChEBI" id="CHEBI:74454"/>
        <dbReference type="ChEBI" id="CHEBI:74455"/>
        <dbReference type="EC" id="2.1.1.61"/>
    </reaction>
</comment>
<dbReference type="HAMAP" id="MF_01102">
    <property type="entry name" value="MnmC"/>
    <property type="match status" value="1"/>
</dbReference>
<keyword evidence="8 10" id="KW-0560">Oxidoreductase</keyword>
<evidence type="ECO:0000256" key="9">
    <source>
        <dbReference type="ARBA" id="ARBA00023268"/>
    </source>
</evidence>
<dbReference type="InterPro" id="IPR029063">
    <property type="entry name" value="SAM-dependent_MTases_sf"/>
</dbReference>